<sequence>LGMPQNPVDGLVNGLEKMEELSLGQFDPIVVAGSQIDKERRDYFNILGLPTELISHSFSFLSMEDRLRARVNKKLDAIELKSKYYVERVVIEEAEEIPIEMKEWMTMMKDVVDDDGDIAEANDVDVYNVNISQRITFYKEKSYSSD</sequence>
<protein>
    <submittedName>
        <fullName evidence="1">Uncharacterized protein</fullName>
    </submittedName>
</protein>
<dbReference type="Proteomes" id="UP001432027">
    <property type="component" value="Unassembled WGS sequence"/>
</dbReference>
<evidence type="ECO:0000313" key="2">
    <source>
        <dbReference type="Proteomes" id="UP001432027"/>
    </source>
</evidence>
<name>A0AAV5TSE3_9BILA</name>
<organism evidence="1 2">
    <name type="scientific">Pristionchus entomophagus</name>
    <dbReference type="NCBI Taxonomy" id="358040"/>
    <lineage>
        <taxon>Eukaryota</taxon>
        <taxon>Metazoa</taxon>
        <taxon>Ecdysozoa</taxon>
        <taxon>Nematoda</taxon>
        <taxon>Chromadorea</taxon>
        <taxon>Rhabditida</taxon>
        <taxon>Rhabditina</taxon>
        <taxon>Diplogasteromorpha</taxon>
        <taxon>Diplogasteroidea</taxon>
        <taxon>Neodiplogasteridae</taxon>
        <taxon>Pristionchus</taxon>
    </lineage>
</organism>
<comment type="caution">
    <text evidence="1">The sequence shown here is derived from an EMBL/GenBank/DDBJ whole genome shotgun (WGS) entry which is preliminary data.</text>
</comment>
<reference evidence="1" key="1">
    <citation type="submission" date="2023-10" db="EMBL/GenBank/DDBJ databases">
        <title>Genome assembly of Pristionchus species.</title>
        <authorList>
            <person name="Yoshida K."/>
            <person name="Sommer R.J."/>
        </authorList>
    </citation>
    <scope>NUCLEOTIDE SEQUENCE</scope>
    <source>
        <strain evidence="1">RS0144</strain>
    </source>
</reference>
<evidence type="ECO:0000313" key="1">
    <source>
        <dbReference type="EMBL" id="GMS97405.1"/>
    </source>
</evidence>
<accession>A0AAV5TSE3</accession>
<keyword evidence="2" id="KW-1185">Reference proteome</keyword>
<feature type="non-terminal residue" evidence="1">
    <location>
        <position position="1"/>
    </location>
</feature>
<feature type="non-terminal residue" evidence="1">
    <location>
        <position position="146"/>
    </location>
</feature>
<proteinExistence type="predicted"/>
<dbReference type="AlphaFoldDB" id="A0AAV5TSE3"/>
<dbReference type="EMBL" id="BTSX01000004">
    <property type="protein sequence ID" value="GMS97405.1"/>
    <property type="molecule type" value="Genomic_DNA"/>
</dbReference>
<gene>
    <name evidence="1" type="ORF">PENTCL1PPCAC_19580</name>
</gene>